<feature type="signal peptide" evidence="5">
    <location>
        <begin position="1"/>
        <end position="26"/>
    </location>
</feature>
<evidence type="ECO:0000313" key="8">
    <source>
        <dbReference type="Proteomes" id="UP000597656"/>
    </source>
</evidence>
<reference evidence="8" key="1">
    <citation type="journal article" date="2019" name="Int. J. Syst. Evol. Microbiol.">
        <title>The Global Catalogue of Microorganisms (GCM) 10K type strain sequencing project: providing services to taxonomists for standard genome sequencing and annotation.</title>
        <authorList>
            <consortium name="The Broad Institute Genomics Platform"/>
            <consortium name="The Broad Institute Genome Sequencing Center for Infectious Disease"/>
            <person name="Wu L."/>
            <person name="Ma J."/>
        </authorList>
    </citation>
    <scope>NUCLEOTIDE SEQUENCE [LARGE SCALE GENOMIC DNA]</scope>
    <source>
        <strain evidence="8">CGMCC 4.7319</strain>
    </source>
</reference>
<dbReference type="Gene3D" id="3.40.190.10">
    <property type="entry name" value="Periplasmic binding protein-like II"/>
    <property type="match status" value="2"/>
</dbReference>
<dbReference type="InterPro" id="IPR018313">
    <property type="entry name" value="SBP_3_CS"/>
</dbReference>
<sequence length="277" mass="29724">MTPRALLRLVAATCAAVLLLASCAGGGGSGMAAKVSSSDRMVIAVSYDQPGLSVRRLDGSYRGFDVDVAKYIANELGIAEQDITWKEAQPGNRETLLTSGEADMVVSTYSITDKRKQIVDFVGPYFVAGQDLLVRMNESRIDGPKSLNANLRLCSTAGSTSAEYVRDQFAKDVKMVEYAKFSDCVTALLAENVDAVTTDDVLLAGYAAQNPELLRVVGDPFSKEEYGVGLHRDDPGSKAKVQAAMQKMIDTGAWRKSLEQNIGSSGYKIPDPPKLAP</sequence>
<dbReference type="Proteomes" id="UP000597656">
    <property type="component" value="Unassembled WGS sequence"/>
</dbReference>
<dbReference type="InterPro" id="IPR051455">
    <property type="entry name" value="Bact_solute-bind_prot3"/>
</dbReference>
<accession>A0ABQ2IRI9</accession>
<dbReference type="Pfam" id="PF00497">
    <property type="entry name" value="SBP_bac_3"/>
    <property type="match status" value="1"/>
</dbReference>
<proteinExistence type="inferred from homology"/>
<keyword evidence="3 5" id="KW-0732">Signal</keyword>
<dbReference type="SMART" id="SM00062">
    <property type="entry name" value="PBPb"/>
    <property type="match status" value="1"/>
</dbReference>
<comment type="caution">
    <text evidence="7">The sequence shown here is derived from an EMBL/GenBank/DDBJ whole genome shotgun (WGS) entry which is preliminary data.</text>
</comment>
<name>A0ABQ2IRI9_9PSEU</name>
<keyword evidence="8" id="KW-1185">Reference proteome</keyword>
<organism evidence="7 8">
    <name type="scientific">Lentzea pudingi</name>
    <dbReference type="NCBI Taxonomy" id="1789439"/>
    <lineage>
        <taxon>Bacteria</taxon>
        <taxon>Bacillati</taxon>
        <taxon>Actinomycetota</taxon>
        <taxon>Actinomycetes</taxon>
        <taxon>Pseudonocardiales</taxon>
        <taxon>Pseudonocardiaceae</taxon>
        <taxon>Lentzea</taxon>
    </lineage>
</organism>
<protein>
    <submittedName>
        <fullName evidence="7">ABC transporter substrate-binding protein</fullName>
    </submittedName>
</protein>
<feature type="chain" id="PRO_5046298088" evidence="5">
    <location>
        <begin position="27"/>
        <end position="277"/>
    </location>
</feature>
<evidence type="ECO:0000256" key="5">
    <source>
        <dbReference type="SAM" id="SignalP"/>
    </source>
</evidence>
<evidence type="ECO:0000256" key="3">
    <source>
        <dbReference type="ARBA" id="ARBA00022729"/>
    </source>
</evidence>
<dbReference type="SUPFAM" id="SSF53850">
    <property type="entry name" value="Periplasmic binding protein-like II"/>
    <property type="match status" value="1"/>
</dbReference>
<gene>
    <name evidence="7" type="ORF">GCM10011609_72940</name>
</gene>
<dbReference type="PROSITE" id="PS51257">
    <property type="entry name" value="PROKAR_LIPOPROTEIN"/>
    <property type="match status" value="1"/>
</dbReference>
<dbReference type="InterPro" id="IPR001638">
    <property type="entry name" value="Solute-binding_3/MltF_N"/>
</dbReference>
<evidence type="ECO:0000256" key="2">
    <source>
        <dbReference type="ARBA" id="ARBA00022448"/>
    </source>
</evidence>
<evidence type="ECO:0000259" key="6">
    <source>
        <dbReference type="SMART" id="SM00062"/>
    </source>
</evidence>
<keyword evidence="2" id="KW-0813">Transport</keyword>
<dbReference type="PANTHER" id="PTHR30085">
    <property type="entry name" value="AMINO ACID ABC TRANSPORTER PERMEASE"/>
    <property type="match status" value="1"/>
</dbReference>
<dbReference type="CDD" id="cd13690">
    <property type="entry name" value="PBP2_GluB"/>
    <property type="match status" value="1"/>
</dbReference>
<feature type="domain" description="Solute-binding protein family 3/N-terminal" evidence="6">
    <location>
        <begin position="40"/>
        <end position="265"/>
    </location>
</feature>
<dbReference type="PROSITE" id="PS01039">
    <property type="entry name" value="SBP_BACTERIAL_3"/>
    <property type="match status" value="1"/>
</dbReference>
<dbReference type="PANTHER" id="PTHR30085:SF6">
    <property type="entry name" value="ABC TRANSPORTER GLUTAMINE-BINDING PROTEIN GLNH"/>
    <property type="match status" value="1"/>
</dbReference>
<dbReference type="EMBL" id="BMNC01000016">
    <property type="protein sequence ID" value="GGN21045.1"/>
    <property type="molecule type" value="Genomic_DNA"/>
</dbReference>
<evidence type="ECO:0000256" key="4">
    <source>
        <dbReference type="RuleBase" id="RU003744"/>
    </source>
</evidence>
<comment type="similarity">
    <text evidence="1 4">Belongs to the bacterial solute-binding protein 3 family.</text>
</comment>
<evidence type="ECO:0000256" key="1">
    <source>
        <dbReference type="ARBA" id="ARBA00010333"/>
    </source>
</evidence>
<evidence type="ECO:0000313" key="7">
    <source>
        <dbReference type="EMBL" id="GGN21045.1"/>
    </source>
</evidence>